<sequence length="165" mass="19432">MKNLYIPNPCSENWEMMSPQEKGRFCSVCSKCVIDFTQKQPEEIKNIFVERKDESICGRFYNHQLTNNKDNKFEQIKTRFFKYIPSNFQNNRITLTVFSLILFLTGCSKPKEEVCVTTGVVMEDIEMDTAKNNHYVMGETLIPEEKDTAKILKKYNVRLKQIHKK</sequence>
<dbReference type="EMBL" id="CP015199">
    <property type="protein sequence ID" value="ANF51318.1"/>
    <property type="molecule type" value="Genomic_DNA"/>
</dbReference>
<dbReference type="AlphaFoldDB" id="A0A172XWF4"/>
<evidence type="ECO:0000313" key="1">
    <source>
        <dbReference type="EMBL" id="ANF51318.1"/>
    </source>
</evidence>
<dbReference type="KEGG" id="chh:A0O34_12705"/>
<reference evidence="1 2" key="1">
    <citation type="submission" date="2016-04" db="EMBL/GenBank/DDBJ databases">
        <title>Complete Genome Sequence of Chryseobacterium sp. IHBB 10212.</title>
        <authorList>
            <person name="Pal M."/>
            <person name="Swarnkar M.K."/>
            <person name="Kaushal K."/>
            <person name="Chhibber S."/>
            <person name="Singh A.K."/>
            <person name="Gulati A."/>
        </authorList>
    </citation>
    <scope>NUCLEOTIDE SEQUENCE [LARGE SCALE GENOMIC DNA]</scope>
    <source>
        <strain evidence="1 2">IHBB 10212</strain>
    </source>
</reference>
<protein>
    <submittedName>
        <fullName evidence="1">Uncharacterized protein</fullName>
    </submittedName>
</protein>
<organism evidence="1 2">
    <name type="scientific">Chryseobacterium glaciei</name>
    <dbReference type="NCBI Taxonomy" id="1685010"/>
    <lineage>
        <taxon>Bacteria</taxon>
        <taxon>Pseudomonadati</taxon>
        <taxon>Bacteroidota</taxon>
        <taxon>Flavobacteriia</taxon>
        <taxon>Flavobacteriales</taxon>
        <taxon>Weeksellaceae</taxon>
        <taxon>Chryseobacterium group</taxon>
        <taxon>Chryseobacterium</taxon>
    </lineage>
</organism>
<name>A0A172XWF4_9FLAO</name>
<proteinExistence type="predicted"/>
<dbReference type="Proteomes" id="UP000077824">
    <property type="component" value="Chromosome"/>
</dbReference>
<evidence type="ECO:0000313" key="2">
    <source>
        <dbReference type="Proteomes" id="UP000077824"/>
    </source>
</evidence>
<accession>A0A172XWF4</accession>
<gene>
    <name evidence="1" type="ORF">A0O34_12705</name>
</gene>
<dbReference type="STRING" id="1685010.A0O34_12705"/>
<keyword evidence="2" id="KW-1185">Reference proteome</keyword>